<proteinExistence type="inferred from homology"/>
<dbReference type="InterPro" id="IPR008991">
    <property type="entry name" value="Translation_prot_SH3-like_sf"/>
</dbReference>
<dbReference type="InterPro" id="IPR002784">
    <property type="entry name" value="Ribosomal_eL14_dom"/>
</dbReference>
<keyword evidence="6" id="KW-0687">Ribonucleoprotein</keyword>
<comment type="similarity">
    <text evidence="3">Belongs to the eukaryotic ribosomal protein eL14 family.</text>
</comment>
<evidence type="ECO:0000256" key="5">
    <source>
        <dbReference type="ARBA" id="ARBA00022980"/>
    </source>
</evidence>
<comment type="subcellular location">
    <subcellularLocation>
        <location evidence="2">Cytoplasm</location>
    </subcellularLocation>
</comment>
<comment type="caution">
    <text evidence="8">The sequence shown here is derived from an EMBL/GenBank/DDBJ whole genome shotgun (WGS) entry which is preliminary data.</text>
</comment>
<comment type="function">
    <text evidence="1">Component of the ribosome, a large ribonucleoprotein complex responsible for the synthesis of proteins in the cell. The small ribosomal subunit (SSU) binds messenger RNAs (mRNAs) and translates the encoded message by selecting cognate aminoacyl-transfer RNA (tRNA) molecules. The large subunit (LSU) contains the ribosomal catalytic site termed the peptidyl transferase center (PTC), which catalyzes the formation of peptide bonds, thereby polymerizing the amino acids delivered by tRNAs into a polypeptide chain. The nascent polypeptides leave the ribosome through a tunnel in the LSU and interact with protein factors that function in enzymatic processing, targeting, and the membrane insertion of nascent chains at the exit of the ribosomal tunnel.</text>
</comment>
<evidence type="ECO:0000256" key="4">
    <source>
        <dbReference type="ARBA" id="ARBA00022490"/>
    </source>
</evidence>
<protein>
    <submittedName>
        <fullName evidence="8">60S ribosomal protein L14</fullName>
    </submittedName>
</protein>
<evidence type="ECO:0000256" key="6">
    <source>
        <dbReference type="ARBA" id="ARBA00023274"/>
    </source>
</evidence>
<sequence>MVQGAFTRQVQVGRIVLLNNGPVAGKLAVIVEIIDHNRALIDGPTTGVSRQPFAYKDMTLTPLVVKDLPRGAGQKTVKKFLEKADAVAKWEQSAWAKKIASRDARAGLSDFDRFKVQKLKAQRRFALGGALAQAKKQAA</sequence>
<evidence type="ECO:0000256" key="2">
    <source>
        <dbReference type="ARBA" id="ARBA00004496"/>
    </source>
</evidence>
<dbReference type="Proteomes" id="UP000242146">
    <property type="component" value="Unassembled WGS sequence"/>
</dbReference>
<dbReference type="PANTHER" id="PTHR11127">
    <property type="entry name" value="60S RIBOSOMAL PROTEIN L14"/>
    <property type="match status" value="1"/>
</dbReference>
<organism evidence="8 9">
    <name type="scientific">Hesseltinella vesiculosa</name>
    <dbReference type="NCBI Taxonomy" id="101127"/>
    <lineage>
        <taxon>Eukaryota</taxon>
        <taxon>Fungi</taxon>
        <taxon>Fungi incertae sedis</taxon>
        <taxon>Mucoromycota</taxon>
        <taxon>Mucoromycotina</taxon>
        <taxon>Mucoromycetes</taxon>
        <taxon>Mucorales</taxon>
        <taxon>Cunninghamellaceae</taxon>
        <taxon>Hesseltinella</taxon>
    </lineage>
</organism>
<dbReference type="CDD" id="cd23702">
    <property type="entry name" value="eL14"/>
    <property type="match status" value="1"/>
</dbReference>
<dbReference type="GO" id="GO:0003735">
    <property type="term" value="F:structural constituent of ribosome"/>
    <property type="evidence" value="ECO:0007669"/>
    <property type="project" value="InterPro"/>
</dbReference>
<dbReference type="GO" id="GO:0003723">
    <property type="term" value="F:RNA binding"/>
    <property type="evidence" value="ECO:0007669"/>
    <property type="project" value="InterPro"/>
</dbReference>
<dbReference type="GO" id="GO:0022625">
    <property type="term" value="C:cytosolic large ribosomal subunit"/>
    <property type="evidence" value="ECO:0007669"/>
    <property type="project" value="TreeGrafter"/>
</dbReference>
<keyword evidence="9" id="KW-1185">Reference proteome</keyword>
<dbReference type="GO" id="GO:0042273">
    <property type="term" value="P:ribosomal large subunit biogenesis"/>
    <property type="evidence" value="ECO:0007669"/>
    <property type="project" value="TreeGrafter"/>
</dbReference>
<dbReference type="PANTHER" id="PTHR11127:SF2">
    <property type="entry name" value="LARGE RIBOSOMAL SUBUNIT PROTEIN EL14"/>
    <property type="match status" value="1"/>
</dbReference>
<name>A0A1X2GQ19_9FUNG</name>
<keyword evidence="4" id="KW-0963">Cytoplasm</keyword>
<dbReference type="Gene3D" id="6.10.250.2270">
    <property type="match status" value="1"/>
</dbReference>
<evidence type="ECO:0000256" key="1">
    <source>
        <dbReference type="ARBA" id="ARBA00004021"/>
    </source>
</evidence>
<dbReference type="OrthoDB" id="1875589at2759"/>
<gene>
    <name evidence="8" type="ORF">DM01DRAFT_1405408</name>
</gene>
<keyword evidence="5 8" id="KW-0689">Ribosomal protein</keyword>
<evidence type="ECO:0000259" key="7">
    <source>
        <dbReference type="Pfam" id="PF01929"/>
    </source>
</evidence>
<reference evidence="8 9" key="1">
    <citation type="submission" date="2016-07" db="EMBL/GenBank/DDBJ databases">
        <title>Pervasive Adenine N6-methylation of Active Genes in Fungi.</title>
        <authorList>
            <consortium name="DOE Joint Genome Institute"/>
            <person name="Mondo S.J."/>
            <person name="Dannebaum R.O."/>
            <person name="Kuo R.C."/>
            <person name="Labutti K."/>
            <person name="Haridas S."/>
            <person name="Kuo A."/>
            <person name="Salamov A."/>
            <person name="Ahrendt S.R."/>
            <person name="Lipzen A."/>
            <person name="Sullivan W."/>
            <person name="Andreopoulos W.B."/>
            <person name="Clum A."/>
            <person name="Lindquist E."/>
            <person name="Daum C."/>
            <person name="Ramamoorthy G.K."/>
            <person name="Gryganskyi A."/>
            <person name="Culley D."/>
            <person name="Magnuson J.K."/>
            <person name="James T.Y."/>
            <person name="O'Malley M.A."/>
            <person name="Stajich J.E."/>
            <person name="Spatafora J.W."/>
            <person name="Visel A."/>
            <person name="Grigoriev I.V."/>
        </authorList>
    </citation>
    <scope>NUCLEOTIDE SEQUENCE [LARGE SCALE GENOMIC DNA]</scope>
    <source>
        <strain evidence="8 9">NRRL 3301</strain>
    </source>
</reference>
<dbReference type="Gene3D" id="2.30.30.30">
    <property type="match status" value="1"/>
</dbReference>
<dbReference type="Pfam" id="PF01929">
    <property type="entry name" value="Ribosomal_L14e"/>
    <property type="match status" value="1"/>
</dbReference>
<feature type="domain" description="Large ribosomal subunit protein eL14" evidence="7">
    <location>
        <begin position="50"/>
        <end position="124"/>
    </location>
</feature>
<dbReference type="InterPro" id="IPR039660">
    <property type="entry name" value="Ribosomal_eL14"/>
</dbReference>
<dbReference type="AlphaFoldDB" id="A0A1X2GQ19"/>
<accession>A0A1X2GQ19</accession>
<dbReference type="EMBL" id="MCGT01000006">
    <property type="protein sequence ID" value="ORX58778.1"/>
    <property type="molecule type" value="Genomic_DNA"/>
</dbReference>
<dbReference type="InterPro" id="IPR014722">
    <property type="entry name" value="Rib_uL2_dom2"/>
</dbReference>
<evidence type="ECO:0000256" key="3">
    <source>
        <dbReference type="ARBA" id="ARBA00006592"/>
    </source>
</evidence>
<evidence type="ECO:0000313" key="9">
    <source>
        <dbReference type="Proteomes" id="UP000242146"/>
    </source>
</evidence>
<dbReference type="STRING" id="101127.A0A1X2GQ19"/>
<dbReference type="SUPFAM" id="SSF50104">
    <property type="entry name" value="Translation proteins SH3-like domain"/>
    <property type="match status" value="1"/>
</dbReference>
<dbReference type="GO" id="GO:0006412">
    <property type="term" value="P:translation"/>
    <property type="evidence" value="ECO:0007669"/>
    <property type="project" value="InterPro"/>
</dbReference>
<dbReference type="FunFam" id="2.30.30.30:FF:000030">
    <property type="entry name" value="60S ribosomal protein L14"/>
    <property type="match status" value="1"/>
</dbReference>
<evidence type="ECO:0000313" key="8">
    <source>
        <dbReference type="EMBL" id="ORX58778.1"/>
    </source>
</evidence>